<feature type="compositionally biased region" description="Gly residues" evidence="8">
    <location>
        <begin position="35"/>
        <end position="63"/>
    </location>
</feature>
<dbReference type="Pfam" id="PF17964">
    <property type="entry name" value="Big_10"/>
    <property type="match status" value="1"/>
</dbReference>
<keyword evidence="11" id="KW-1185">Reference proteome</keyword>
<accession>A0ABV3DC97</accession>
<evidence type="ECO:0000256" key="5">
    <source>
        <dbReference type="ARBA" id="ARBA00023315"/>
    </source>
</evidence>
<keyword evidence="4 7" id="KW-0573">Peptidoglycan synthesis</keyword>
<name>A0ABV3DC97_9ACTN</name>
<keyword evidence="2" id="KW-0808">Transferase</keyword>
<dbReference type="InterPro" id="IPR050979">
    <property type="entry name" value="LD-transpeptidase"/>
</dbReference>
<dbReference type="PANTHER" id="PTHR30582:SF2">
    <property type="entry name" value="L,D-TRANSPEPTIDASE YCIB-RELATED"/>
    <property type="match status" value="1"/>
</dbReference>
<dbReference type="Proteomes" id="UP001551482">
    <property type="component" value="Unassembled WGS sequence"/>
</dbReference>
<dbReference type="SUPFAM" id="SSF141523">
    <property type="entry name" value="L,D-transpeptidase catalytic domain-like"/>
    <property type="match status" value="1"/>
</dbReference>
<dbReference type="InterPro" id="IPR005490">
    <property type="entry name" value="LD_TPept_cat_dom"/>
</dbReference>
<evidence type="ECO:0000313" key="10">
    <source>
        <dbReference type="EMBL" id="MEU8133047.1"/>
    </source>
</evidence>
<feature type="active site" description="Nucleophile" evidence="7">
    <location>
        <position position="370"/>
    </location>
</feature>
<keyword evidence="5" id="KW-0012">Acyltransferase</keyword>
<dbReference type="EMBL" id="JBEZFP010000010">
    <property type="protein sequence ID" value="MEU8133047.1"/>
    <property type="molecule type" value="Genomic_DNA"/>
</dbReference>
<dbReference type="InterPro" id="IPR041280">
    <property type="entry name" value="Big_10"/>
</dbReference>
<feature type="region of interest" description="Disordered" evidence="8">
    <location>
        <begin position="35"/>
        <end position="74"/>
    </location>
</feature>
<evidence type="ECO:0000256" key="6">
    <source>
        <dbReference type="ARBA" id="ARBA00023316"/>
    </source>
</evidence>
<dbReference type="Gene3D" id="2.60.40.3710">
    <property type="match status" value="1"/>
</dbReference>
<keyword evidence="3 7" id="KW-0133">Cell shape</keyword>
<evidence type="ECO:0000313" key="11">
    <source>
        <dbReference type="Proteomes" id="UP001551482"/>
    </source>
</evidence>
<gene>
    <name evidence="10" type="ORF">AB0C36_06020</name>
</gene>
<dbReference type="PROSITE" id="PS51257">
    <property type="entry name" value="PROKAR_LIPOPROTEIN"/>
    <property type="match status" value="1"/>
</dbReference>
<dbReference type="RefSeq" id="WP_358349875.1">
    <property type="nucleotide sequence ID" value="NZ_JBEZFP010000010.1"/>
</dbReference>
<comment type="pathway">
    <text evidence="1 7">Cell wall biogenesis; peptidoglycan biosynthesis.</text>
</comment>
<evidence type="ECO:0000256" key="4">
    <source>
        <dbReference type="ARBA" id="ARBA00022984"/>
    </source>
</evidence>
<evidence type="ECO:0000256" key="2">
    <source>
        <dbReference type="ARBA" id="ARBA00022679"/>
    </source>
</evidence>
<organism evidence="10 11">
    <name type="scientific">Streptodolium elevatio</name>
    <dbReference type="NCBI Taxonomy" id="3157996"/>
    <lineage>
        <taxon>Bacteria</taxon>
        <taxon>Bacillati</taxon>
        <taxon>Actinomycetota</taxon>
        <taxon>Actinomycetes</taxon>
        <taxon>Kitasatosporales</taxon>
        <taxon>Streptomycetaceae</taxon>
        <taxon>Streptodolium</taxon>
    </lineage>
</organism>
<dbReference type="Gene3D" id="2.60.40.3780">
    <property type="match status" value="1"/>
</dbReference>
<evidence type="ECO:0000256" key="8">
    <source>
        <dbReference type="SAM" id="MobiDB-lite"/>
    </source>
</evidence>
<sequence length="424" mass="44825">MSRAPKPPPGRPNWRHLVALLLGAMLVLTACSGGGGKKSDGSGGSSGGSAASGGSSGNGGTTGGTNAPAKADPARVTVTPADLATGVEVGSMVVVEVGPEDKLDSVKVINARNEQVDGALDADGKTWKPKVPFTFGSKYTVTAVAKNKEDQPTTSTTTFTTLSNDNKITASFFPDDGTTVGVGQPISIKFNKPVKDRAKVEAALKVTASPAVEGSWHWFGNQRVDYRPKDYWATGTSVKVDLNLRGIDAGNGAMFEQFKSFGFKISDTKTVSVVDVNTKTMKVYKNDALVKTIPVTTGEIPAYATWGGKMVVMEKYVKTRMNSQTVGLGSEYDIDDVPSAVRITTSGTFVHGNYWSPPSTFGSQNVSHGCISMTPDNAKWFYDNAAMPGDIVDVVNAKERVVSPDNGYGAWNLTWEAWTQGSAL</sequence>
<evidence type="ECO:0000259" key="9">
    <source>
        <dbReference type="PROSITE" id="PS52029"/>
    </source>
</evidence>
<reference evidence="10 11" key="1">
    <citation type="submission" date="2024-06" db="EMBL/GenBank/DDBJ databases">
        <title>The Natural Products Discovery Center: Release of the First 8490 Sequenced Strains for Exploring Actinobacteria Biosynthetic Diversity.</title>
        <authorList>
            <person name="Kalkreuter E."/>
            <person name="Kautsar S.A."/>
            <person name="Yang D."/>
            <person name="Bader C.D."/>
            <person name="Teijaro C.N."/>
            <person name="Fluegel L."/>
            <person name="Davis C.M."/>
            <person name="Simpson J.R."/>
            <person name="Lauterbach L."/>
            <person name="Steele A.D."/>
            <person name="Gui C."/>
            <person name="Meng S."/>
            <person name="Li G."/>
            <person name="Viehrig K."/>
            <person name="Ye F."/>
            <person name="Su P."/>
            <person name="Kiefer A.F."/>
            <person name="Nichols A."/>
            <person name="Cepeda A.J."/>
            <person name="Yan W."/>
            <person name="Fan B."/>
            <person name="Jiang Y."/>
            <person name="Adhikari A."/>
            <person name="Zheng C.-J."/>
            <person name="Schuster L."/>
            <person name="Cowan T.M."/>
            <person name="Smanski M.J."/>
            <person name="Chevrette M.G."/>
            <person name="De Carvalho L.P.S."/>
            <person name="Shen B."/>
        </authorList>
    </citation>
    <scope>NUCLEOTIDE SEQUENCE [LARGE SCALE GENOMIC DNA]</scope>
    <source>
        <strain evidence="10 11">NPDC048946</strain>
    </source>
</reference>
<dbReference type="CDD" id="cd13432">
    <property type="entry name" value="LDT_IgD_like_2"/>
    <property type="match status" value="1"/>
</dbReference>
<evidence type="ECO:0000256" key="3">
    <source>
        <dbReference type="ARBA" id="ARBA00022960"/>
    </source>
</evidence>
<evidence type="ECO:0000256" key="7">
    <source>
        <dbReference type="PROSITE-ProRule" id="PRU01373"/>
    </source>
</evidence>
<protein>
    <submittedName>
        <fullName evidence="10">Ig-like domain-containing protein</fullName>
    </submittedName>
</protein>
<dbReference type="PANTHER" id="PTHR30582">
    <property type="entry name" value="L,D-TRANSPEPTIDASE"/>
    <property type="match status" value="1"/>
</dbReference>
<keyword evidence="6 7" id="KW-0961">Cell wall biogenesis/degradation</keyword>
<dbReference type="InterPro" id="IPR038063">
    <property type="entry name" value="Transpep_catalytic_dom"/>
</dbReference>
<feature type="domain" description="L,D-TPase catalytic" evidence="9">
    <location>
        <begin position="270"/>
        <end position="395"/>
    </location>
</feature>
<dbReference type="Pfam" id="PF03734">
    <property type="entry name" value="YkuD"/>
    <property type="match status" value="1"/>
</dbReference>
<dbReference type="CDD" id="cd16913">
    <property type="entry name" value="YkuD_like"/>
    <property type="match status" value="1"/>
</dbReference>
<comment type="caution">
    <text evidence="10">The sequence shown here is derived from an EMBL/GenBank/DDBJ whole genome shotgun (WGS) entry which is preliminary data.</text>
</comment>
<feature type="active site" description="Proton donor/acceptor" evidence="7">
    <location>
        <position position="351"/>
    </location>
</feature>
<dbReference type="PROSITE" id="PS52029">
    <property type="entry name" value="LD_TPASE"/>
    <property type="match status" value="1"/>
</dbReference>
<evidence type="ECO:0000256" key="1">
    <source>
        <dbReference type="ARBA" id="ARBA00004752"/>
    </source>
</evidence>
<dbReference type="Gene3D" id="2.40.440.10">
    <property type="entry name" value="L,D-transpeptidase catalytic domain-like"/>
    <property type="match status" value="1"/>
</dbReference>
<proteinExistence type="predicted"/>